<dbReference type="OrthoDB" id="14613at10239"/>
<gene>
    <name evidence="1" type="ORF">YH6_066</name>
</gene>
<dbReference type="Proteomes" id="UP000030328">
    <property type="component" value="Segment"/>
</dbReference>
<reference evidence="1 2" key="1">
    <citation type="submission" date="2014-10" db="EMBL/GenBank/DDBJ databases">
        <authorList>
            <person name="Yang M."/>
            <person name="Han W."/>
        </authorList>
    </citation>
    <scope>NUCLEOTIDE SEQUENCE [LARGE SCALE GENOMIC DNA]</scope>
</reference>
<protein>
    <submittedName>
        <fullName evidence="1">Uncharacterized protein</fullName>
    </submittedName>
</protein>
<dbReference type="KEGG" id="vg:24724963"/>
<evidence type="ECO:0000313" key="1">
    <source>
        <dbReference type="EMBL" id="AIX13219.1"/>
    </source>
</evidence>
<dbReference type="EMBL" id="KM974184">
    <property type="protein sequence ID" value="AIX13219.1"/>
    <property type="molecule type" value="Genomic_DNA"/>
</dbReference>
<accession>A0A0A0YSN7</accession>
<organism evidence="1 2">
    <name type="scientific">Pseudomonas phage YH6</name>
    <dbReference type="NCBI Taxonomy" id="1566995"/>
    <lineage>
        <taxon>Viruses</taxon>
        <taxon>Duplodnaviria</taxon>
        <taxon>Heunggongvirae</taxon>
        <taxon>Uroviricota</taxon>
        <taxon>Caudoviricetes</taxon>
        <taxon>Schitoviridae</taxon>
        <taxon>Migulavirinae</taxon>
        <taxon>Litunavirus</taxon>
        <taxon>Litunavirus Yh6</taxon>
    </lineage>
</organism>
<sequence length="121" mass="13825">MKVRELLDSLKRQLSYCTNPQQRERLLDHTLRIPVLRPGTVGARPSVDVLSVVPGFDWDDGSMFCEPNSDIKLTVLTPEEVKTIMASYSKGTSWFAYQETKKLREEINRLKKQLELLGGSE</sequence>
<dbReference type="RefSeq" id="YP_009152566.1">
    <property type="nucleotide sequence ID" value="NC_027388.1"/>
</dbReference>
<dbReference type="GeneID" id="24724963"/>
<keyword evidence="2" id="KW-1185">Reference proteome</keyword>
<evidence type="ECO:0000313" key="2">
    <source>
        <dbReference type="Proteomes" id="UP000030328"/>
    </source>
</evidence>
<proteinExistence type="predicted"/>
<name>A0A0A0YSN7_9CAUD</name>